<comment type="subcellular location">
    <subcellularLocation>
        <location evidence="1">Cell membrane</location>
        <topology evidence="1">Multi-pass membrane protein</topology>
    </subcellularLocation>
</comment>
<evidence type="ECO:0000256" key="4">
    <source>
        <dbReference type="ARBA" id="ARBA00022989"/>
    </source>
</evidence>
<evidence type="ECO:0000256" key="6">
    <source>
        <dbReference type="SAM" id="Phobius"/>
    </source>
</evidence>
<feature type="transmembrane region" description="Helical" evidence="6">
    <location>
        <begin position="21"/>
        <end position="49"/>
    </location>
</feature>
<keyword evidence="4 6" id="KW-1133">Transmembrane helix</keyword>
<dbReference type="InterPro" id="IPR020948">
    <property type="entry name" value="P_starv_induced_PsiE-like"/>
</dbReference>
<feature type="transmembrane region" description="Helical" evidence="6">
    <location>
        <begin position="91"/>
        <end position="110"/>
    </location>
</feature>
<evidence type="ECO:0000256" key="3">
    <source>
        <dbReference type="ARBA" id="ARBA00022692"/>
    </source>
</evidence>
<evidence type="ECO:0000313" key="8">
    <source>
        <dbReference type="Proteomes" id="UP000198284"/>
    </source>
</evidence>
<dbReference type="RefSeq" id="WP_089400260.1">
    <property type="nucleotide sequence ID" value="NZ_FZOT01000011.1"/>
</dbReference>
<dbReference type="Pfam" id="PF06146">
    <property type="entry name" value="PsiE"/>
    <property type="match status" value="1"/>
</dbReference>
<evidence type="ECO:0000256" key="1">
    <source>
        <dbReference type="ARBA" id="ARBA00004651"/>
    </source>
</evidence>
<gene>
    <name evidence="7" type="ORF">SAMN06265795_11149</name>
</gene>
<organism evidence="7 8">
    <name type="scientific">Noviherbaspirillum humi</name>
    <dbReference type="NCBI Taxonomy" id="1688639"/>
    <lineage>
        <taxon>Bacteria</taxon>
        <taxon>Pseudomonadati</taxon>
        <taxon>Pseudomonadota</taxon>
        <taxon>Betaproteobacteria</taxon>
        <taxon>Burkholderiales</taxon>
        <taxon>Oxalobacteraceae</taxon>
        <taxon>Noviherbaspirillum</taxon>
    </lineage>
</organism>
<feature type="transmembrane region" description="Helical" evidence="6">
    <location>
        <begin position="61"/>
        <end position="79"/>
    </location>
</feature>
<keyword evidence="2" id="KW-1003">Cell membrane</keyword>
<dbReference type="Proteomes" id="UP000198284">
    <property type="component" value="Unassembled WGS sequence"/>
</dbReference>
<proteinExistence type="predicted"/>
<reference evidence="7 8" key="1">
    <citation type="submission" date="2017-06" db="EMBL/GenBank/DDBJ databases">
        <authorList>
            <person name="Kim H.J."/>
            <person name="Triplett B.A."/>
        </authorList>
    </citation>
    <scope>NUCLEOTIDE SEQUENCE [LARGE SCALE GENOMIC DNA]</scope>
    <source>
        <strain evidence="7 8">U15</strain>
    </source>
</reference>
<protein>
    <submittedName>
        <fullName evidence="7">Uncharacterized membrane protein, DUF373 family</fullName>
    </submittedName>
</protein>
<dbReference type="AlphaFoldDB" id="A0A239IZL9"/>
<evidence type="ECO:0000313" key="7">
    <source>
        <dbReference type="EMBL" id="SNS99081.1"/>
    </source>
</evidence>
<dbReference type="EMBL" id="FZOT01000011">
    <property type="protein sequence ID" value="SNS99081.1"/>
    <property type="molecule type" value="Genomic_DNA"/>
</dbReference>
<dbReference type="GO" id="GO:0005886">
    <property type="term" value="C:plasma membrane"/>
    <property type="evidence" value="ECO:0007669"/>
    <property type="project" value="UniProtKB-SubCell"/>
</dbReference>
<keyword evidence="5 6" id="KW-0472">Membrane</keyword>
<accession>A0A239IZL9</accession>
<evidence type="ECO:0000256" key="5">
    <source>
        <dbReference type="ARBA" id="ARBA00023136"/>
    </source>
</evidence>
<feature type="transmembrane region" description="Helical" evidence="6">
    <location>
        <begin position="122"/>
        <end position="139"/>
    </location>
</feature>
<name>A0A239IZL9_9BURK</name>
<dbReference type="OrthoDB" id="598027at2"/>
<evidence type="ECO:0000256" key="2">
    <source>
        <dbReference type="ARBA" id="ARBA00022475"/>
    </source>
</evidence>
<sequence length="166" mass="18695">MREEARRQWNVMTVYERFEHVVALVLSAIIAVIVVVALLQLIRVVFVLLVTQSLNPLEHETFQLVFGMIMTLLIALEFKHSIIKVAFRHESIIQVKTVILIALLALARKFVILDPNSSPEKVAALAGALLALGAVYWLMRERDDCEAKREHERAAAETGREGPRTG</sequence>
<keyword evidence="3 6" id="KW-0812">Transmembrane</keyword>
<keyword evidence="8" id="KW-1185">Reference proteome</keyword>